<evidence type="ECO:0000256" key="2">
    <source>
        <dbReference type="ARBA" id="ARBA00007087"/>
    </source>
</evidence>
<dbReference type="GO" id="GO:0032870">
    <property type="term" value="P:cellular response to hormone stimulus"/>
    <property type="evidence" value="ECO:0007669"/>
    <property type="project" value="TreeGrafter"/>
</dbReference>
<dbReference type="GO" id="GO:0006886">
    <property type="term" value="P:intracellular protein transport"/>
    <property type="evidence" value="ECO:0007669"/>
    <property type="project" value="InterPro"/>
</dbReference>
<dbReference type="OrthoDB" id="9416539at2759"/>
<keyword evidence="7 11" id="KW-1133">Transmembrane helix</keyword>
<dbReference type="GO" id="GO:0009986">
    <property type="term" value="C:cell surface"/>
    <property type="evidence" value="ECO:0007669"/>
    <property type="project" value="TreeGrafter"/>
</dbReference>
<keyword evidence="9" id="KW-1015">Disulfide bond</keyword>
<dbReference type="Pfam" id="PF04901">
    <property type="entry name" value="RAMP"/>
    <property type="match status" value="1"/>
</dbReference>
<dbReference type="InterPro" id="IPR006985">
    <property type="entry name" value="RAMP"/>
</dbReference>
<evidence type="ECO:0000256" key="5">
    <source>
        <dbReference type="ARBA" id="ARBA00022692"/>
    </source>
</evidence>
<dbReference type="GO" id="GO:0031623">
    <property type="term" value="P:receptor internalization"/>
    <property type="evidence" value="ECO:0007669"/>
    <property type="project" value="TreeGrafter"/>
</dbReference>
<comment type="similarity">
    <text evidence="2">Belongs to the RAMP family.</text>
</comment>
<evidence type="ECO:0000256" key="9">
    <source>
        <dbReference type="ARBA" id="ARBA00023157"/>
    </source>
</evidence>
<dbReference type="GO" id="GO:0005886">
    <property type="term" value="C:plasma membrane"/>
    <property type="evidence" value="ECO:0007669"/>
    <property type="project" value="UniProtKB-SubCell"/>
</dbReference>
<name>A0A556U1F4_BAGYA</name>
<keyword evidence="5 11" id="KW-0812">Transmembrane</keyword>
<keyword evidence="4" id="KW-1003">Cell membrane</keyword>
<keyword evidence="10 12" id="KW-0675">Receptor</keyword>
<dbReference type="PANTHER" id="PTHR14076">
    <property type="entry name" value="RECEPTOR ACTIVITY MODIFYING PROTEIN RAMP"/>
    <property type="match status" value="1"/>
</dbReference>
<comment type="caution">
    <text evidence="12">The sequence shown here is derived from an EMBL/GenBank/DDBJ whole genome shotgun (WGS) entry which is preliminary data.</text>
</comment>
<dbReference type="GO" id="GO:0043235">
    <property type="term" value="C:receptor complex"/>
    <property type="evidence" value="ECO:0007669"/>
    <property type="project" value="TreeGrafter"/>
</dbReference>
<dbReference type="GO" id="GO:0072659">
    <property type="term" value="P:protein localization to plasma membrane"/>
    <property type="evidence" value="ECO:0007669"/>
    <property type="project" value="TreeGrafter"/>
</dbReference>
<evidence type="ECO:0000313" key="13">
    <source>
        <dbReference type="Proteomes" id="UP000319801"/>
    </source>
</evidence>
<evidence type="ECO:0000256" key="3">
    <source>
        <dbReference type="ARBA" id="ARBA00022448"/>
    </source>
</evidence>
<comment type="subcellular location">
    <subcellularLocation>
        <location evidence="1">Cell membrane</location>
        <topology evidence="1">Single-pass type I membrane protein</topology>
    </subcellularLocation>
</comment>
<evidence type="ECO:0000256" key="4">
    <source>
        <dbReference type="ARBA" id="ARBA00022475"/>
    </source>
</evidence>
<keyword evidence="3" id="KW-0813">Transport</keyword>
<dbReference type="Proteomes" id="UP000319801">
    <property type="component" value="Unassembled WGS sequence"/>
</dbReference>
<evidence type="ECO:0000256" key="6">
    <source>
        <dbReference type="ARBA" id="ARBA00022729"/>
    </source>
</evidence>
<dbReference type="AlphaFoldDB" id="A0A556U1F4"/>
<dbReference type="Gene3D" id="1.10.150.510">
    <property type="entry name" value="Receptor activity modifying family"/>
    <property type="match status" value="1"/>
</dbReference>
<reference evidence="12 13" key="1">
    <citation type="journal article" date="2019" name="Genome Biol. Evol.">
        <title>Whole-Genome Sequencing of the Giant Devil Catfish, Bagarius yarrelli.</title>
        <authorList>
            <person name="Jiang W."/>
            <person name="Lv Y."/>
            <person name="Cheng L."/>
            <person name="Yang K."/>
            <person name="Chao B."/>
            <person name="Wang X."/>
            <person name="Li Y."/>
            <person name="Pan X."/>
            <person name="You X."/>
            <person name="Zhang Y."/>
            <person name="Yang J."/>
            <person name="Li J."/>
            <person name="Zhang X."/>
            <person name="Liu S."/>
            <person name="Sun C."/>
            <person name="Yang J."/>
            <person name="Shi Q."/>
        </authorList>
    </citation>
    <scope>NUCLEOTIDE SEQUENCE [LARGE SCALE GENOMIC DNA]</scope>
    <source>
        <strain evidence="12">JWS20170419001</strain>
        <tissue evidence="12">Muscle</tissue>
    </source>
</reference>
<evidence type="ECO:0000256" key="1">
    <source>
        <dbReference type="ARBA" id="ARBA00004251"/>
    </source>
</evidence>
<protein>
    <submittedName>
        <fullName evidence="12">Receptor activity-modifying protein 1</fullName>
    </submittedName>
</protein>
<dbReference type="InterPro" id="IPR038126">
    <property type="entry name" value="RAMP_sf"/>
</dbReference>
<feature type="transmembrane region" description="Helical" evidence="11">
    <location>
        <begin position="135"/>
        <end position="157"/>
    </location>
</feature>
<dbReference type="PANTHER" id="PTHR14076:SF9">
    <property type="entry name" value="RECEPTOR ACTIVITY-MODIFYING PROTEIN 2"/>
    <property type="match status" value="1"/>
</dbReference>
<proteinExistence type="inferred from homology"/>
<evidence type="ECO:0000256" key="8">
    <source>
        <dbReference type="ARBA" id="ARBA00023136"/>
    </source>
</evidence>
<dbReference type="EMBL" id="VCAZ01000037">
    <property type="protein sequence ID" value="TSL82542.1"/>
    <property type="molecule type" value="Genomic_DNA"/>
</dbReference>
<evidence type="ECO:0000256" key="11">
    <source>
        <dbReference type="SAM" id="Phobius"/>
    </source>
</evidence>
<dbReference type="GO" id="GO:0008277">
    <property type="term" value="P:regulation of G protein-coupled receptor signaling pathway"/>
    <property type="evidence" value="ECO:0007669"/>
    <property type="project" value="InterPro"/>
</dbReference>
<dbReference type="GO" id="GO:0015026">
    <property type="term" value="F:coreceptor activity"/>
    <property type="evidence" value="ECO:0007669"/>
    <property type="project" value="InterPro"/>
</dbReference>
<evidence type="ECO:0000313" key="12">
    <source>
        <dbReference type="EMBL" id="TSL82542.1"/>
    </source>
</evidence>
<accession>A0A556U1F4</accession>
<organism evidence="12 13">
    <name type="scientific">Bagarius yarrelli</name>
    <name type="common">Goonch</name>
    <name type="synonym">Bagrus yarrelli</name>
    <dbReference type="NCBI Taxonomy" id="175774"/>
    <lineage>
        <taxon>Eukaryota</taxon>
        <taxon>Metazoa</taxon>
        <taxon>Chordata</taxon>
        <taxon>Craniata</taxon>
        <taxon>Vertebrata</taxon>
        <taxon>Euteleostomi</taxon>
        <taxon>Actinopterygii</taxon>
        <taxon>Neopterygii</taxon>
        <taxon>Teleostei</taxon>
        <taxon>Ostariophysi</taxon>
        <taxon>Siluriformes</taxon>
        <taxon>Sisoridae</taxon>
        <taxon>Sisorinae</taxon>
        <taxon>Bagarius</taxon>
    </lineage>
</organism>
<evidence type="ECO:0000256" key="10">
    <source>
        <dbReference type="ARBA" id="ARBA00023170"/>
    </source>
</evidence>
<gene>
    <name evidence="12" type="ORF">Baya_6641</name>
</gene>
<dbReference type="GO" id="GO:0006816">
    <property type="term" value="P:calcium ion transport"/>
    <property type="evidence" value="ECO:0007669"/>
    <property type="project" value="TreeGrafter"/>
</dbReference>
<sequence length="164" mass="19154">MSKLHNASHIPSVNGERFTENINDNATFEDQESFQDQEKIHHYRHCNETLLRLIGEDYCLDEFYVYMLELGKENWCDWEMVLSRYNFLTHCLETFAGEVRCYYPNAVVQEMFVDVHREYFSSCGTKEEVLQDAPAGVVLVLTLLPVSVIPVLVYMVIWKSSVID</sequence>
<keyword evidence="8 11" id="KW-0472">Membrane</keyword>
<keyword evidence="6" id="KW-0732">Signal</keyword>
<dbReference type="GO" id="GO:0001525">
    <property type="term" value="P:angiogenesis"/>
    <property type="evidence" value="ECO:0007669"/>
    <property type="project" value="TreeGrafter"/>
</dbReference>
<dbReference type="GO" id="GO:0007186">
    <property type="term" value="P:G protein-coupled receptor signaling pathway"/>
    <property type="evidence" value="ECO:0007669"/>
    <property type="project" value="TreeGrafter"/>
</dbReference>
<keyword evidence="13" id="KW-1185">Reference proteome</keyword>
<evidence type="ECO:0000256" key="7">
    <source>
        <dbReference type="ARBA" id="ARBA00022989"/>
    </source>
</evidence>